<dbReference type="AlphaFoldDB" id="A0A9Q9ENY8"/>
<organism evidence="1 2">
    <name type="scientific">Septoria linicola</name>
    <dbReference type="NCBI Taxonomy" id="215465"/>
    <lineage>
        <taxon>Eukaryota</taxon>
        <taxon>Fungi</taxon>
        <taxon>Dikarya</taxon>
        <taxon>Ascomycota</taxon>
        <taxon>Pezizomycotina</taxon>
        <taxon>Dothideomycetes</taxon>
        <taxon>Dothideomycetidae</taxon>
        <taxon>Mycosphaerellales</taxon>
        <taxon>Mycosphaerellaceae</taxon>
        <taxon>Septoria</taxon>
    </lineage>
</organism>
<dbReference type="Proteomes" id="UP001056384">
    <property type="component" value="Chromosome 9"/>
</dbReference>
<sequence>MEKANREFPRLGVPLTNVRVVHNDGETREVSKWDQEAKCDETYPDHKGKGLFGKLKAASGKVLKGMAFD</sequence>
<protein>
    <submittedName>
        <fullName evidence="1">Uncharacterized protein</fullName>
    </submittedName>
</protein>
<accession>A0A9Q9ENY8</accession>
<proteinExistence type="predicted"/>
<evidence type="ECO:0000313" key="1">
    <source>
        <dbReference type="EMBL" id="USW57104.1"/>
    </source>
</evidence>
<reference evidence="1" key="1">
    <citation type="submission" date="2022-06" db="EMBL/GenBank/DDBJ databases">
        <title>Complete genome sequences of two strains of the flax pathogen Septoria linicola.</title>
        <authorList>
            <person name="Lapalu N."/>
            <person name="Simon A."/>
            <person name="Demenou B."/>
            <person name="Paumier D."/>
            <person name="Guillot M.-P."/>
            <person name="Gout L."/>
            <person name="Valade R."/>
        </authorList>
    </citation>
    <scope>NUCLEOTIDE SEQUENCE</scope>
    <source>
        <strain evidence="1">SE15195</strain>
    </source>
</reference>
<name>A0A9Q9ENY8_9PEZI</name>
<keyword evidence="2" id="KW-1185">Reference proteome</keyword>
<dbReference type="EMBL" id="CP099426">
    <property type="protein sequence ID" value="USW57104.1"/>
    <property type="molecule type" value="Genomic_DNA"/>
</dbReference>
<evidence type="ECO:0000313" key="2">
    <source>
        <dbReference type="Proteomes" id="UP001056384"/>
    </source>
</evidence>
<gene>
    <name evidence="1" type="ORF">Slin15195_G104230</name>
</gene>